<sequence>MKYIFVLMGLLFSMASQASVIVNATLVVYPSDAKFVNVQLVNRGTTTHLVQSWIDDGNVSDTPEKIKVPFVLTPPVVKMKGGEGQSVKIVGKNLDSLPNNRESVFWLNIVDIPPQPEGKANENYLQVAIRTRIKLFYRPVGLSDSVNEAVKHLSLQRNGGATCVKNDSPYYLTIVNAVTWHGGDLKKKVQGNLLDEALFIAPYSCLAVPASMNGSGQYRISYLDDFGAQRFALL</sequence>
<protein>
    <submittedName>
        <fullName evidence="11">Molecular chaperone</fullName>
    </submittedName>
</protein>
<dbReference type="PANTHER" id="PTHR30251">
    <property type="entry name" value="PILUS ASSEMBLY CHAPERONE"/>
    <property type="match status" value="1"/>
</dbReference>
<dbReference type="SUPFAM" id="SSF49584">
    <property type="entry name" value="Periplasmic chaperone C-domain"/>
    <property type="match status" value="1"/>
</dbReference>
<keyword evidence="4 8" id="KW-0732">Signal</keyword>
<feature type="domain" description="Pili assembly chaperone C-terminal" evidence="10">
    <location>
        <begin position="164"/>
        <end position="229"/>
    </location>
</feature>
<proteinExistence type="inferred from homology"/>
<organism evidence="11 12">
    <name type="scientific">Aeromonas simiae</name>
    <dbReference type="NCBI Taxonomy" id="218936"/>
    <lineage>
        <taxon>Bacteria</taxon>
        <taxon>Pseudomonadati</taxon>
        <taxon>Pseudomonadota</taxon>
        <taxon>Gammaproteobacteria</taxon>
        <taxon>Aeromonadales</taxon>
        <taxon>Aeromonadaceae</taxon>
        <taxon>Aeromonas</taxon>
    </lineage>
</organism>
<evidence type="ECO:0000256" key="5">
    <source>
        <dbReference type="ARBA" id="ARBA00022764"/>
    </source>
</evidence>
<dbReference type="Proteomes" id="UP000594034">
    <property type="component" value="Chromosome"/>
</dbReference>
<keyword evidence="5" id="KW-0574">Periplasm</keyword>
<dbReference type="PROSITE" id="PS00635">
    <property type="entry name" value="PILI_CHAPERONE"/>
    <property type="match status" value="1"/>
</dbReference>
<accession>A0A5J6X0R1</accession>
<dbReference type="Gene3D" id="2.60.40.10">
    <property type="entry name" value="Immunoglobulins"/>
    <property type="match status" value="2"/>
</dbReference>
<dbReference type="PANTHER" id="PTHR30251:SF10">
    <property type="entry name" value="FIMBRIAL CHAPERONE YEHC-RELATED"/>
    <property type="match status" value="1"/>
</dbReference>
<dbReference type="Pfam" id="PF02753">
    <property type="entry name" value="PapD_C"/>
    <property type="match status" value="1"/>
</dbReference>
<dbReference type="InterPro" id="IPR016148">
    <property type="entry name" value="Pili_assmbl_chaperone_C"/>
</dbReference>
<evidence type="ECO:0000256" key="3">
    <source>
        <dbReference type="ARBA" id="ARBA00022558"/>
    </source>
</evidence>
<dbReference type="InterPro" id="IPR016147">
    <property type="entry name" value="Pili_assmbl_chaperone_N"/>
</dbReference>
<feature type="signal peptide" evidence="8">
    <location>
        <begin position="1"/>
        <end position="18"/>
    </location>
</feature>
<gene>
    <name evidence="11" type="ORF">FE240_13425</name>
</gene>
<keyword evidence="6 7" id="KW-0143">Chaperone</keyword>
<comment type="subcellular location">
    <subcellularLocation>
        <location evidence="1 7">Periplasm</location>
    </subcellularLocation>
</comment>
<dbReference type="FunFam" id="2.60.40.10:FF:000458">
    <property type="entry name" value="Molecular chaperone FimC"/>
    <property type="match status" value="1"/>
</dbReference>
<feature type="chain" id="PRO_5023892697" evidence="8">
    <location>
        <begin position="19"/>
        <end position="234"/>
    </location>
</feature>
<evidence type="ECO:0000259" key="9">
    <source>
        <dbReference type="Pfam" id="PF00345"/>
    </source>
</evidence>
<evidence type="ECO:0000313" key="11">
    <source>
        <dbReference type="EMBL" id="QFI55603.1"/>
    </source>
</evidence>
<keyword evidence="12" id="KW-1185">Reference proteome</keyword>
<evidence type="ECO:0000259" key="10">
    <source>
        <dbReference type="Pfam" id="PF02753"/>
    </source>
</evidence>
<dbReference type="GO" id="GO:0030288">
    <property type="term" value="C:outer membrane-bounded periplasmic space"/>
    <property type="evidence" value="ECO:0007669"/>
    <property type="project" value="InterPro"/>
</dbReference>
<dbReference type="InterPro" id="IPR018046">
    <property type="entry name" value="Pili_assmbl_chaperone_CS"/>
</dbReference>
<keyword evidence="3" id="KW-1029">Fimbrium biogenesis</keyword>
<evidence type="ECO:0000256" key="8">
    <source>
        <dbReference type="SAM" id="SignalP"/>
    </source>
</evidence>
<evidence type="ECO:0000256" key="4">
    <source>
        <dbReference type="ARBA" id="ARBA00022729"/>
    </source>
</evidence>
<reference evidence="11 12" key="1">
    <citation type="submission" date="2019-05" db="EMBL/GenBank/DDBJ databases">
        <title>OXA-830, a novel chromosomally encoded expanded-spectrum class D beta-lactamase in Aeromonas simiae.</title>
        <authorList>
            <person name="Zhou W."/>
            <person name="Chen Q."/>
        </authorList>
    </citation>
    <scope>NUCLEOTIDE SEQUENCE [LARGE SCALE GENOMIC DNA]</scope>
    <source>
        <strain evidence="11 12">A6</strain>
    </source>
</reference>
<feature type="domain" description="Pili assembly chaperone N-terminal" evidence="9">
    <location>
        <begin position="20"/>
        <end position="142"/>
    </location>
</feature>
<dbReference type="PRINTS" id="PR00969">
    <property type="entry name" value="CHAPERONPILI"/>
</dbReference>
<evidence type="ECO:0000256" key="2">
    <source>
        <dbReference type="ARBA" id="ARBA00007399"/>
    </source>
</evidence>
<dbReference type="InterPro" id="IPR001829">
    <property type="entry name" value="Pili_assmbl_chaperone_bac"/>
</dbReference>
<dbReference type="InterPro" id="IPR036316">
    <property type="entry name" value="Pili_assmbl_chap_C_dom_sf"/>
</dbReference>
<dbReference type="InterPro" id="IPR013783">
    <property type="entry name" value="Ig-like_fold"/>
</dbReference>
<dbReference type="RefSeq" id="WP_193001613.1">
    <property type="nucleotide sequence ID" value="NZ_CP040449.1"/>
</dbReference>
<dbReference type="Pfam" id="PF00345">
    <property type="entry name" value="PapD_N"/>
    <property type="match status" value="1"/>
</dbReference>
<dbReference type="EMBL" id="CP040449">
    <property type="protein sequence ID" value="QFI55603.1"/>
    <property type="molecule type" value="Genomic_DNA"/>
</dbReference>
<dbReference type="InterPro" id="IPR008962">
    <property type="entry name" value="PapD-like_sf"/>
</dbReference>
<name>A0A5J6X0R1_9GAMM</name>
<evidence type="ECO:0000256" key="6">
    <source>
        <dbReference type="ARBA" id="ARBA00023186"/>
    </source>
</evidence>
<dbReference type="GO" id="GO:0071555">
    <property type="term" value="P:cell wall organization"/>
    <property type="evidence" value="ECO:0007669"/>
    <property type="project" value="InterPro"/>
</dbReference>
<evidence type="ECO:0000256" key="7">
    <source>
        <dbReference type="RuleBase" id="RU003918"/>
    </source>
</evidence>
<dbReference type="InterPro" id="IPR050643">
    <property type="entry name" value="Periplasmic_pilus_chap"/>
</dbReference>
<comment type="similarity">
    <text evidence="2 7">Belongs to the periplasmic pilus chaperone family.</text>
</comment>
<evidence type="ECO:0000313" key="12">
    <source>
        <dbReference type="Proteomes" id="UP000594034"/>
    </source>
</evidence>
<evidence type="ECO:0000256" key="1">
    <source>
        <dbReference type="ARBA" id="ARBA00004418"/>
    </source>
</evidence>
<dbReference type="KEGG" id="asim:FE240_13425"/>
<dbReference type="AlphaFoldDB" id="A0A5J6X0R1"/>
<dbReference type="SUPFAM" id="SSF49354">
    <property type="entry name" value="PapD-like"/>
    <property type="match status" value="1"/>
</dbReference>